<evidence type="ECO:0000313" key="3">
    <source>
        <dbReference type="Proteomes" id="UP000683417"/>
    </source>
</evidence>
<reference evidence="2" key="1">
    <citation type="submission" date="2020-10" db="EMBL/GenBank/DDBJ databases">
        <authorList>
            <person name="Muller C M."/>
        </authorList>
    </citation>
    <scope>NUCLEOTIDE SEQUENCE</scope>
    <source>
        <strain evidence="2">THUN-12</strain>
    </source>
</reference>
<organism evidence="2 3">
    <name type="scientific">Blumeria graminis f. sp. triticale</name>
    <dbReference type="NCBI Taxonomy" id="1689686"/>
    <lineage>
        <taxon>Eukaryota</taxon>
        <taxon>Fungi</taxon>
        <taxon>Dikarya</taxon>
        <taxon>Ascomycota</taxon>
        <taxon>Pezizomycotina</taxon>
        <taxon>Leotiomycetes</taxon>
        <taxon>Erysiphales</taxon>
        <taxon>Erysiphaceae</taxon>
        <taxon>Blumeria</taxon>
    </lineage>
</organism>
<protein>
    <submittedName>
        <fullName evidence="2">BgTH12-07290</fullName>
    </submittedName>
</protein>
<dbReference type="CDD" id="cd03443">
    <property type="entry name" value="PaaI_thioesterase"/>
    <property type="match status" value="1"/>
</dbReference>
<dbReference type="Pfam" id="PF03061">
    <property type="entry name" value="4HBT"/>
    <property type="match status" value="1"/>
</dbReference>
<sequence>MKMTAHRFVQLVLNSIKVESGLESRLFGDHLRLVAVKPGEVHIELDIKKEHTNRLSTVHGGVIASMVDVGGSLAVASRGLYATGVSTDLNVIFHNVGGYSGDVLKAIAKCDKLGETLAFTSVEFTNTKGELAARGSHTKYVRRAWGHPNNIVEKLTPLPGQ</sequence>
<dbReference type="InterPro" id="IPR003736">
    <property type="entry name" value="PAAI_dom"/>
</dbReference>
<comment type="caution">
    <text evidence="2">The sequence shown here is derived from an EMBL/GenBank/DDBJ whole genome shotgun (WGS) entry which is preliminary data.</text>
</comment>
<dbReference type="PANTHER" id="PTHR21660">
    <property type="entry name" value="THIOESTERASE SUPERFAMILY MEMBER-RELATED"/>
    <property type="match status" value="1"/>
</dbReference>
<dbReference type="InterPro" id="IPR006683">
    <property type="entry name" value="Thioestr_dom"/>
</dbReference>
<dbReference type="EMBL" id="CAJHIT010000010">
    <property type="protein sequence ID" value="CAD6506364.1"/>
    <property type="molecule type" value="Genomic_DNA"/>
</dbReference>
<dbReference type="AlphaFoldDB" id="A0A9W4GI64"/>
<dbReference type="NCBIfam" id="TIGR00369">
    <property type="entry name" value="unchar_dom_1"/>
    <property type="match status" value="1"/>
</dbReference>
<dbReference type="Proteomes" id="UP000683417">
    <property type="component" value="Unassembled WGS sequence"/>
</dbReference>
<dbReference type="GO" id="GO:0047617">
    <property type="term" value="F:fatty acyl-CoA hydrolase activity"/>
    <property type="evidence" value="ECO:0007669"/>
    <property type="project" value="InterPro"/>
</dbReference>
<dbReference type="PANTHER" id="PTHR21660:SF57">
    <property type="entry name" value="PAAI THIOESTERASE"/>
    <property type="match status" value="1"/>
</dbReference>
<name>A0A9W4GI64_BLUGR</name>
<dbReference type="FunFam" id="3.10.129.10:FF:000033">
    <property type="entry name" value="acyl-coenzyme A thioesterase 13"/>
    <property type="match status" value="1"/>
</dbReference>
<evidence type="ECO:0000313" key="2">
    <source>
        <dbReference type="EMBL" id="CAD6506364.1"/>
    </source>
</evidence>
<proteinExistence type="predicted"/>
<feature type="domain" description="Thioesterase" evidence="1">
    <location>
        <begin position="57"/>
        <end position="132"/>
    </location>
</feature>
<accession>A0A9W4GI64</accession>
<dbReference type="InterPro" id="IPR039298">
    <property type="entry name" value="ACOT13"/>
</dbReference>
<evidence type="ECO:0000259" key="1">
    <source>
        <dbReference type="Pfam" id="PF03061"/>
    </source>
</evidence>
<gene>
    <name evidence="2" type="ORF">BGTH12_LOCUS7722</name>
</gene>